<dbReference type="RefSeq" id="WP_093347519.1">
    <property type="nucleotide sequence ID" value="NZ_FOUY01000023.1"/>
</dbReference>
<reference evidence="2 3" key="1">
    <citation type="submission" date="2016-10" db="EMBL/GenBank/DDBJ databases">
        <authorList>
            <person name="de Groot N.N."/>
        </authorList>
    </citation>
    <scope>NUCLEOTIDE SEQUENCE [LARGE SCALE GENOMIC DNA]</scope>
    <source>
        <strain evidence="2 3">CGMCC 4.1877</strain>
    </source>
</reference>
<dbReference type="Proteomes" id="UP000199614">
    <property type="component" value="Unassembled WGS sequence"/>
</dbReference>
<evidence type="ECO:0000313" key="3">
    <source>
        <dbReference type="Proteomes" id="UP000199614"/>
    </source>
</evidence>
<feature type="region of interest" description="Disordered" evidence="1">
    <location>
        <begin position="1"/>
        <end position="20"/>
    </location>
</feature>
<proteinExistence type="predicted"/>
<name>A0A1I5CKL1_PSUAM</name>
<accession>A0A1I5CKL1</accession>
<feature type="compositionally biased region" description="Low complexity" evidence="1">
    <location>
        <begin position="8"/>
        <end position="20"/>
    </location>
</feature>
<keyword evidence="3" id="KW-1185">Reference proteome</keyword>
<gene>
    <name evidence="2" type="ORF">SAMN05216207_102352</name>
</gene>
<dbReference type="AlphaFoldDB" id="A0A1I5CKL1"/>
<dbReference type="EMBL" id="FOUY01000023">
    <property type="protein sequence ID" value="SFN87444.1"/>
    <property type="molecule type" value="Genomic_DNA"/>
</dbReference>
<organism evidence="2 3">
    <name type="scientific">Pseudonocardia ammonioxydans</name>
    <dbReference type="NCBI Taxonomy" id="260086"/>
    <lineage>
        <taxon>Bacteria</taxon>
        <taxon>Bacillati</taxon>
        <taxon>Actinomycetota</taxon>
        <taxon>Actinomycetes</taxon>
        <taxon>Pseudonocardiales</taxon>
        <taxon>Pseudonocardiaceae</taxon>
        <taxon>Pseudonocardia</taxon>
    </lineage>
</organism>
<protein>
    <submittedName>
        <fullName evidence="2">Uncharacterized protein</fullName>
    </submittedName>
</protein>
<sequence>MDDNTGQTTGPAGHGAAAATRCGCCGRRDVRRSLHTAGTAGAASVVVCPYCDLQEAEIQGWLDEFVRNGG</sequence>
<evidence type="ECO:0000313" key="2">
    <source>
        <dbReference type="EMBL" id="SFN87444.1"/>
    </source>
</evidence>
<evidence type="ECO:0000256" key="1">
    <source>
        <dbReference type="SAM" id="MobiDB-lite"/>
    </source>
</evidence>